<dbReference type="KEGG" id="whr:OG579_08990"/>
<dbReference type="AlphaFoldDB" id="A0AAU4K742"/>
<dbReference type="RefSeq" id="WP_328858852.1">
    <property type="nucleotide sequence ID" value="NZ_CP108021.1"/>
</dbReference>
<sequence>MSPERAWLADERSSVARDRILTVAEELFFRDGVAEVTMRQIADAAGCSRATLYRYFPGRTDLDLAYIDRTTGEIARIIGEKTAGIADPSDRLVAAVRTAIAGVQDNPALMAWFSPDSAAATGALAMSSDMINAVTGRFVALLGGPGDASDVAWIVRVVVSFLIVPASEDIDHLVRRYVVPVIVTGDERAP</sequence>
<evidence type="ECO:0000313" key="5">
    <source>
        <dbReference type="Proteomes" id="UP001432128"/>
    </source>
</evidence>
<dbReference type="PANTHER" id="PTHR30055">
    <property type="entry name" value="HTH-TYPE TRANSCRIPTIONAL REGULATOR RUTR"/>
    <property type="match status" value="1"/>
</dbReference>
<evidence type="ECO:0000256" key="1">
    <source>
        <dbReference type="ARBA" id="ARBA00023125"/>
    </source>
</evidence>
<evidence type="ECO:0000256" key="2">
    <source>
        <dbReference type="PROSITE-ProRule" id="PRU00335"/>
    </source>
</evidence>
<dbReference type="PROSITE" id="PS50977">
    <property type="entry name" value="HTH_TETR_2"/>
    <property type="match status" value="1"/>
</dbReference>
<proteinExistence type="predicted"/>
<gene>
    <name evidence="4" type="ORF">OG579_08990</name>
</gene>
<evidence type="ECO:0000313" key="4">
    <source>
        <dbReference type="EMBL" id="WUM21880.1"/>
    </source>
</evidence>
<dbReference type="InterPro" id="IPR001647">
    <property type="entry name" value="HTH_TetR"/>
</dbReference>
<dbReference type="EMBL" id="CP108021">
    <property type="protein sequence ID" value="WUM21880.1"/>
    <property type="molecule type" value="Genomic_DNA"/>
</dbReference>
<dbReference type="PANTHER" id="PTHR30055:SF200">
    <property type="entry name" value="HTH-TYPE TRANSCRIPTIONAL REPRESSOR BDCR"/>
    <property type="match status" value="1"/>
</dbReference>
<name>A0AAU4K742_9NOCA</name>
<organism evidence="4 5">
    <name type="scientific">Williamsia herbipolensis</name>
    <dbReference type="NCBI Taxonomy" id="1603258"/>
    <lineage>
        <taxon>Bacteria</taxon>
        <taxon>Bacillati</taxon>
        <taxon>Actinomycetota</taxon>
        <taxon>Actinomycetes</taxon>
        <taxon>Mycobacteriales</taxon>
        <taxon>Nocardiaceae</taxon>
        <taxon>Williamsia</taxon>
    </lineage>
</organism>
<reference evidence="4 5" key="1">
    <citation type="submission" date="2022-10" db="EMBL/GenBank/DDBJ databases">
        <title>The complete genomes of actinobacterial strains from the NBC collection.</title>
        <authorList>
            <person name="Joergensen T.S."/>
            <person name="Alvarez Arevalo M."/>
            <person name="Sterndorff E.B."/>
            <person name="Faurdal D."/>
            <person name="Vuksanovic O."/>
            <person name="Mourched A.-S."/>
            <person name="Charusanti P."/>
            <person name="Shaw S."/>
            <person name="Blin K."/>
            <person name="Weber T."/>
        </authorList>
    </citation>
    <scope>NUCLEOTIDE SEQUENCE [LARGE SCALE GENOMIC DNA]</scope>
    <source>
        <strain evidence="4 5">NBC_00319</strain>
    </source>
</reference>
<accession>A0AAU4K742</accession>
<dbReference type="Proteomes" id="UP001432128">
    <property type="component" value="Chromosome"/>
</dbReference>
<dbReference type="GO" id="GO:0000976">
    <property type="term" value="F:transcription cis-regulatory region binding"/>
    <property type="evidence" value="ECO:0007669"/>
    <property type="project" value="TreeGrafter"/>
</dbReference>
<dbReference type="InterPro" id="IPR050109">
    <property type="entry name" value="HTH-type_TetR-like_transc_reg"/>
</dbReference>
<feature type="DNA-binding region" description="H-T-H motif" evidence="2">
    <location>
        <begin position="37"/>
        <end position="56"/>
    </location>
</feature>
<keyword evidence="1 2" id="KW-0238">DNA-binding</keyword>
<protein>
    <submittedName>
        <fullName evidence="4">TetR/AcrR family transcriptional regulator</fullName>
    </submittedName>
</protein>
<dbReference type="GO" id="GO:0003700">
    <property type="term" value="F:DNA-binding transcription factor activity"/>
    <property type="evidence" value="ECO:0007669"/>
    <property type="project" value="TreeGrafter"/>
</dbReference>
<dbReference type="Pfam" id="PF00440">
    <property type="entry name" value="TetR_N"/>
    <property type="match status" value="1"/>
</dbReference>
<feature type="domain" description="HTH tetR-type" evidence="3">
    <location>
        <begin position="14"/>
        <end position="74"/>
    </location>
</feature>
<dbReference type="InterPro" id="IPR009057">
    <property type="entry name" value="Homeodomain-like_sf"/>
</dbReference>
<dbReference type="PRINTS" id="PR00455">
    <property type="entry name" value="HTHTETR"/>
</dbReference>
<dbReference type="SUPFAM" id="SSF46689">
    <property type="entry name" value="Homeodomain-like"/>
    <property type="match status" value="1"/>
</dbReference>
<keyword evidence="5" id="KW-1185">Reference proteome</keyword>
<dbReference type="Gene3D" id="1.10.357.10">
    <property type="entry name" value="Tetracycline Repressor, domain 2"/>
    <property type="match status" value="1"/>
</dbReference>
<evidence type="ECO:0000259" key="3">
    <source>
        <dbReference type="PROSITE" id="PS50977"/>
    </source>
</evidence>